<dbReference type="Pfam" id="PF06886">
    <property type="entry name" value="TPX2"/>
    <property type="match status" value="1"/>
</dbReference>
<keyword evidence="3" id="KW-0963">Cytoplasm</keyword>
<keyword evidence="6" id="KW-0175">Coiled coil</keyword>
<evidence type="ECO:0000313" key="9">
    <source>
        <dbReference type="EMBL" id="GER39189.1"/>
    </source>
</evidence>
<evidence type="ECO:0000256" key="3">
    <source>
        <dbReference type="ARBA" id="ARBA00022490"/>
    </source>
</evidence>
<evidence type="ECO:0000256" key="1">
    <source>
        <dbReference type="ARBA" id="ARBA00004245"/>
    </source>
</evidence>
<dbReference type="CDD" id="cd07816">
    <property type="entry name" value="Bet_v1-like"/>
    <property type="match status" value="1"/>
</dbReference>
<dbReference type="OrthoDB" id="1684416at2759"/>
<dbReference type="SUPFAM" id="SSF55961">
    <property type="entry name" value="Bet v1-like"/>
    <property type="match status" value="2"/>
</dbReference>
<comment type="subcellular location">
    <subcellularLocation>
        <location evidence="1">Cytoplasm</location>
        <location evidence="1">Cytoskeleton</location>
    </subcellularLocation>
</comment>
<accession>A0A5A7Q227</accession>
<keyword evidence="4" id="KW-0493">Microtubule</keyword>
<feature type="compositionally biased region" description="Polar residues" evidence="7">
    <location>
        <begin position="1"/>
        <end position="14"/>
    </location>
</feature>
<sequence length="882" mass="101701">MKKLSKSQVKSTKPASVKRDTNAKSLVGTPNIAQENPAIKRQTLEDGKSLQILTIGKPSNLPHNSRTGLISSSSSLCLSTAKIKTKKEDRKLYVREQAPFLSLAEMMSKFLSGMRSSSISLSGAAGTIKTKPKLTLTRTKTPEFETSQQVRSKIKSSAELEEEAMAKIPKFKARPLNKKIFEAPALPPLPRSTPHPPEFKEFHLEAMSRAIQNAETPTVVSRLSTESTAGQNHQWKTAPKSPLLQTSLRARPPTIKSSEELEKEELGNIPQFKARPLNKKIFESKGEMGIFSHMKKPLTTPEEFTFATDKRIPPLVEVVDLFDKLSINSQSHQEKPLPRNTTPNPFHLHTEERGAQKEKRIAHESLQKQQEEVRARIPKAHPYPYTTDYPVIPPKPEPKPCTKPEPFELQSLLRHEEEMQREMEERRRRDAEEAEMRKFKAQPILNEYVKLTRFMIFVFIASEQFWTYLPILETTRVTCAVDVYTRDPIPVPVRERKPLTEVQDFNLHVEHRAAERAEFDKKIKKKEMAYKRYLEEKDSARMEEEEKALKQLRRSMVPRARPMPNFANPFLPQKSVKEVRKFKSPKLHVDCRKEKSRVVFPSATATHLIRYKPYKFSEVCPEKIERVDLVRGQWGTVGSVICWYYILDGEKQISSATIEAIDEHKKSMKFTVIEGDLMHEYTTFKILVNVDTSNDGEHVVTWTLVYEKKSQAVSDPHWLMDLCLEMSLDIQRSNMRLYHHKSDGNLFHELLRYKPHKIAEICPEKVERVDLERGQWGTVGSVICWYYTIDGEKKIAREMIEAIDEHKKSITFTVMEGDLMNAYNTFKLIVDVDTCRDGEHVVTWTLVYEKKSQAVPDPHQLMNIGLDMSRDIERSHMRLVPN</sequence>
<evidence type="ECO:0000256" key="6">
    <source>
        <dbReference type="SAM" id="Coils"/>
    </source>
</evidence>
<name>A0A5A7Q227_STRAF</name>
<organism evidence="9 10">
    <name type="scientific">Striga asiatica</name>
    <name type="common">Asiatic witchweed</name>
    <name type="synonym">Buchnera asiatica</name>
    <dbReference type="NCBI Taxonomy" id="4170"/>
    <lineage>
        <taxon>Eukaryota</taxon>
        <taxon>Viridiplantae</taxon>
        <taxon>Streptophyta</taxon>
        <taxon>Embryophyta</taxon>
        <taxon>Tracheophyta</taxon>
        <taxon>Spermatophyta</taxon>
        <taxon>Magnoliopsida</taxon>
        <taxon>eudicotyledons</taxon>
        <taxon>Gunneridae</taxon>
        <taxon>Pentapetalae</taxon>
        <taxon>asterids</taxon>
        <taxon>lamiids</taxon>
        <taxon>Lamiales</taxon>
        <taxon>Orobanchaceae</taxon>
        <taxon>Buchnereae</taxon>
        <taxon>Striga</taxon>
    </lineage>
</organism>
<gene>
    <name evidence="9" type="ORF">STAS_15787</name>
</gene>
<evidence type="ECO:0000256" key="2">
    <source>
        <dbReference type="ARBA" id="ARBA00005885"/>
    </source>
</evidence>
<proteinExistence type="inferred from homology"/>
<feature type="coiled-coil region" evidence="6">
    <location>
        <begin position="516"/>
        <end position="555"/>
    </location>
</feature>
<feature type="domain" description="Bet v I/Major latex protein" evidence="8">
    <location>
        <begin position="591"/>
        <end position="734"/>
    </location>
</feature>
<dbReference type="InterPro" id="IPR027329">
    <property type="entry name" value="TPX2_C"/>
</dbReference>
<comment type="caution">
    <text evidence="9">The sequence shown here is derived from an EMBL/GenBank/DDBJ whole genome shotgun (WGS) entry which is preliminary data.</text>
</comment>
<dbReference type="SMART" id="SM01037">
    <property type="entry name" value="Bet_v_1"/>
    <property type="match status" value="2"/>
</dbReference>
<dbReference type="InterPro" id="IPR000916">
    <property type="entry name" value="Bet_v_I/MLP"/>
</dbReference>
<keyword evidence="10" id="KW-1185">Reference proteome</keyword>
<feature type="domain" description="Bet v I/Major latex protein" evidence="8">
    <location>
        <begin position="741"/>
        <end position="882"/>
    </location>
</feature>
<evidence type="ECO:0000256" key="7">
    <source>
        <dbReference type="SAM" id="MobiDB-lite"/>
    </source>
</evidence>
<reference evidence="10" key="1">
    <citation type="journal article" date="2019" name="Curr. Biol.">
        <title>Genome Sequence of Striga asiatica Provides Insight into the Evolution of Plant Parasitism.</title>
        <authorList>
            <person name="Yoshida S."/>
            <person name="Kim S."/>
            <person name="Wafula E.K."/>
            <person name="Tanskanen J."/>
            <person name="Kim Y.M."/>
            <person name="Honaas L."/>
            <person name="Yang Z."/>
            <person name="Spallek T."/>
            <person name="Conn C.E."/>
            <person name="Ichihashi Y."/>
            <person name="Cheong K."/>
            <person name="Cui S."/>
            <person name="Der J.P."/>
            <person name="Gundlach H."/>
            <person name="Jiao Y."/>
            <person name="Hori C."/>
            <person name="Ishida J.K."/>
            <person name="Kasahara H."/>
            <person name="Kiba T."/>
            <person name="Kim M.S."/>
            <person name="Koo N."/>
            <person name="Laohavisit A."/>
            <person name="Lee Y.H."/>
            <person name="Lumba S."/>
            <person name="McCourt P."/>
            <person name="Mortimer J.C."/>
            <person name="Mutuku J.M."/>
            <person name="Nomura T."/>
            <person name="Sasaki-Sekimoto Y."/>
            <person name="Seto Y."/>
            <person name="Wang Y."/>
            <person name="Wakatake T."/>
            <person name="Sakakibara H."/>
            <person name="Demura T."/>
            <person name="Yamaguchi S."/>
            <person name="Yoneyama K."/>
            <person name="Manabe R.I."/>
            <person name="Nelson D.C."/>
            <person name="Schulman A.H."/>
            <person name="Timko M.P."/>
            <person name="dePamphilis C.W."/>
            <person name="Choi D."/>
            <person name="Shirasu K."/>
        </authorList>
    </citation>
    <scope>NUCLEOTIDE SEQUENCE [LARGE SCALE GENOMIC DNA]</scope>
    <source>
        <strain evidence="10">cv. UVA1</strain>
    </source>
</reference>
<dbReference type="Gene3D" id="3.30.530.20">
    <property type="match status" value="2"/>
</dbReference>
<dbReference type="InterPro" id="IPR027330">
    <property type="entry name" value="TPX2_central_dom"/>
</dbReference>
<dbReference type="GO" id="GO:0006952">
    <property type="term" value="P:defense response"/>
    <property type="evidence" value="ECO:0007669"/>
    <property type="project" value="InterPro"/>
</dbReference>
<dbReference type="Proteomes" id="UP000325081">
    <property type="component" value="Unassembled WGS sequence"/>
</dbReference>
<evidence type="ECO:0000256" key="5">
    <source>
        <dbReference type="ARBA" id="ARBA00023212"/>
    </source>
</evidence>
<keyword evidence="5" id="KW-0206">Cytoskeleton</keyword>
<evidence type="ECO:0000259" key="8">
    <source>
        <dbReference type="SMART" id="SM01037"/>
    </source>
</evidence>
<feature type="region of interest" description="Disordered" evidence="7">
    <location>
        <begin position="1"/>
        <end position="43"/>
    </location>
</feature>
<dbReference type="Pfam" id="PF00407">
    <property type="entry name" value="Bet_v_1"/>
    <property type="match status" value="2"/>
</dbReference>
<dbReference type="InterPro" id="IPR051761">
    <property type="entry name" value="MLP-like_ligand-binding"/>
</dbReference>
<dbReference type="AlphaFoldDB" id="A0A5A7Q227"/>
<dbReference type="GO" id="GO:0005874">
    <property type="term" value="C:microtubule"/>
    <property type="evidence" value="ECO:0007669"/>
    <property type="project" value="UniProtKB-KW"/>
</dbReference>
<dbReference type="InterPro" id="IPR023393">
    <property type="entry name" value="START-like_dom_sf"/>
</dbReference>
<dbReference type="EMBL" id="BKCP01005594">
    <property type="protein sequence ID" value="GER39189.1"/>
    <property type="molecule type" value="Genomic_DNA"/>
</dbReference>
<protein>
    <submittedName>
        <fullName evidence="9">Targeting protein for XKLP2</fullName>
    </submittedName>
</protein>
<evidence type="ECO:0000256" key="4">
    <source>
        <dbReference type="ARBA" id="ARBA00022701"/>
    </source>
</evidence>
<comment type="similarity">
    <text evidence="2">Belongs to the TPX2 family.</text>
</comment>
<evidence type="ECO:0000313" key="10">
    <source>
        <dbReference type="Proteomes" id="UP000325081"/>
    </source>
</evidence>
<dbReference type="PANTHER" id="PTHR31907">
    <property type="entry name" value="MLP-LIKE PROTEIN 423"/>
    <property type="match status" value="1"/>
</dbReference>
<dbReference type="Pfam" id="PF12214">
    <property type="entry name" value="TPX2_importin"/>
    <property type="match status" value="2"/>
</dbReference>